<feature type="transmembrane region" description="Helical" evidence="2">
    <location>
        <begin position="451"/>
        <end position="473"/>
    </location>
</feature>
<feature type="compositionally biased region" description="Basic and acidic residues" evidence="1">
    <location>
        <begin position="408"/>
        <end position="422"/>
    </location>
</feature>
<evidence type="ECO:0000313" key="3">
    <source>
        <dbReference type="EMBL" id="HIR90087.1"/>
    </source>
</evidence>
<reference evidence="3" key="1">
    <citation type="submission" date="2020-10" db="EMBL/GenBank/DDBJ databases">
        <authorList>
            <person name="Gilroy R."/>
        </authorList>
    </citation>
    <scope>NUCLEOTIDE SEQUENCE</scope>
    <source>
        <strain evidence="3">ChiW13-3771</strain>
    </source>
</reference>
<reference evidence="3" key="2">
    <citation type="journal article" date="2021" name="PeerJ">
        <title>Extensive microbial diversity within the chicken gut microbiome revealed by metagenomics and culture.</title>
        <authorList>
            <person name="Gilroy R."/>
            <person name="Ravi A."/>
            <person name="Getino M."/>
            <person name="Pursley I."/>
            <person name="Horton D.L."/>
            <person name="Alikhan N.F."/>
            <person name="Baker D."/>
            <person name="Gharbi K."/>
            <person name="Hall N."/>
            <person name="Watson M."/>
            <person name="Adriaenssens E.M."/>
            <person name="Foster-Nyarko E."/>
            <person name="Jarju S."/>
            <person name="Secka A."/>
            <person name="Antonio M."/>
            <person name="Oren A."/>
            <person name="Chaudhuri R.R."/>
            <person name="La Ragione R."/>
            <person name="Hildebrand F."/>
            <person name="Pallen M.J."/>
        </authorList>
    </citation>
    <scope>NUCLEOTIDE SEQUENCE</scope>
    <source>
        <strain evidence="3">ChiW13-3771</strain>
    </source>
</reference>
<accession>A0A9D1EGS7</accession>
<dbReference type="Pfam" id="PF02585">
    <property type="entry name" value="PIG-L"/>
    <property type="match status" value="1"/>
</dbReference>
<proteinExistence type="predicted"/>
<sequence>MNVRLKFPLYCFSFFILITFFLSLKFSVYAEEPAQTLETQITISDGQDASVLKDQYVSSKLTLTPGTQITIESSSKIGSIYLIWDIPVPGWTLQADGKTSTHGKNGFLHEYVVLDRPFESITMQIPESGAVLCDITVLSPGTPPSNIQIWEPPLEKADLLLLSTHADDEHLFFGGTMPYYAGEKGLGVQLIYFCSHTANEPYREHEKLNGMWLEGVKNYPITGTFPDEYSMDLETALTQYNYDEAVQFIVTQLRRFQPLVVLGQDLNGEYGHGAHRLTAKALTDAVQLSNQPDYDPKTVEQYGLWDVPKTYLHLYPENRIHMNWNIPLERFGGQTALQMAQAGYLTHESQQWCWFYVSDSYEYSCAEFGLFRSLVGPDVIGGDFMENLVPYDQQETTTAAQATTEQTTEEKTTKKRTTEEQIIEKSHSKTSFITETATSKTKMASFDLSSINIGVLIAGIAIIIIGFILIIVCKQKR</sequence>
<dbReference type="EMBL" id="DVHN01000197">
    <property type="protein sequence ID" value="HIR90087.1"/>
    <property type="molecule type" value="Genomic_DNA"/>
</dbReference>
<keyword evidence="2" id="KW-0812">Transmembrane</keyword>
<keyword evidence="2" id="KW-1133">Transmembrane helix</keyword>
<dbReference type="Gene3D" id="3.40.50.10320">
    <property type="entry name" value="LmbE-like"/>
    <property type="match status" value="1"/>
</dbReference>
<dbReference type="Proteomes" id="UP000824201">
    <property type="component" value="Unassembled WGS sequence"/>
</dbReference>
<dbReference type="AlphaFoldDB" id="A0A9D1EGS7"/>
<comment type="caution">
    <text evidence="3">The sequence shown here is derived from an EMBL/GenBank/DDBJ whole genome shotgun (WGS) entry which is preliminary data.</text>
</comment>
<organism evidence="3 4">
    <name type="scientific">Candidatus Fimimorpha faecalis</name>
    <dbReference type="NCBI Taxonomy" id="2840824"/>
    <lineage>
        <taxon>Bacteria</taxon>
        <taxon>Bacillati</taxon>
        <taxon>Bacillota</taxon>
        <taxon>Clostridia</taxon>
        <taxon>Eubacteriales</taxon>
        <taxon>Candidatus Fimimorpha</taxon>
    </lineage>
</organism>
<evidence type="ECO:0000256" key="2">
    <source>
        <dbReference type="SAM" id="Phobius"/>
    </source>
</evidence>
<name>A0A9D1EGS7_9FIRM</name>
<dbReference type="InterPro" id="IPR003737">
    <property type="entry name" value="GlcNAc_PI_deacetylase-related"/>
</dbReference>
<evidence type="ECO:0000313" key="4">
    <source>
        <dbReference type="Proteomes" id="UP000824201"/>
    </source>
</evidence>
<gene>
    <name evidence="3" type="ORF">IAC96_14175</name>
</gene>
<feature type="compositionally biased region" description="Low complexity" evidence="1">
    <location>
        <begin position="396"/>
        <end position="406"/>
    </location>
</feature>
<protein>
    <submittedName>
        <fullName evidence="3">PIG-L family deacetylase</fullName>
    </submittedName>
</protein>
<feature type="region of interest" description="Disordered" evidence="1">
    <location>
        <begin position="396"/>
        <end position="422"/>
    </location>
</feature>
<evidence type="ECO:0000256" key="1">
    <source>
        <dbReference type="SAM" id="MobiDB-lite"/>
    </source>
</evidence>
<dbReference type="InterPro" id="IPR024078">
    <property type="entry name" value="LmbE-like_dom_sf"/>
</dbReference>
<keyword evidence="2" id="KW-0472">Membrane</keyword>
<dbReference type="SUPFAM" id="SSF102588">
    <property type="entry name" value="LmbE-like"/>
    <property type="match status" value="1"/>
</dbReference>